<reference evidence="7 8" key="1">
    <citation type="submission" date="2021-06" db="EMBL/GenBank/DDBJ databases">
        <authorList>
            <person name="Sun Q."/>
            <person name="Li D."/>
        </authorList>
    </citation>
    <scope>NUCLEOTIDE SEQUENCE [LARGE SCALE GENOMIC DNA]</scope>
    <source>
        <strain evidence="7 8">MSJ-1</strain>
    </source>
</reference>
<proteinExistence type="predicted"/>
<comment type="caution">
    <text evidence="7">The sequence shown here is derived from an EMBL/GenBank/DDBJ whole genome shotgun (WGS) entry which is preliminary data.</text>
</comment>
<feature type="domain" description="DHHA1" evidence="5">
    <location>
        <begin position="356"/>
        <end position="446"/>
    </location>
</feature>
<dbReference type="Pfam" id="PF17768">
    <property type="entry name" value="RecJ_OB"/>
    <property type="match status" value="1"/>
</dbReference>
<sequence>MEKWFIKNSNDPGIDYKKLGINNVVYKILINRNIDTEEKIKSFLEPDLSNLNSPILLKDMVKASNYILNCISKEKKIRIIGDYDVDGVTSTYILYKGLKRINGHVSYDIPHRVQDGYGINNHLIDKAAADDIDLIITCDNGIAARDAIEYANSLNIDVIVTDHHEVPKIENSGVVEDLIPNAKAVIDPKQKECNYPFQEICGAVVALKLIEYLYLIRGVEKDEFYETFLPYAAIATICDVMPIIDENRIIVSAGIEYLKKSKDVGLIALFEACDINPDKLDVYHLGFIIGPTINSSGRLESAKKAIALLLEEDYSEAIKMAKELRTLNSERQNLTNEAFEQIDEKIIDEDILNKHNVLVLYKEGLNESILGIVAGKIKEKYYRPVAVLSDSNGILKGSGRSIEEYDMFIEFSKSKHLLKSFGGHKMACGLSLERENLEKFIEDIDSKENLTKEDLIKKIYIDGQLSLKYISMQLAKNIESLAPFGNGNSAPKFGAKNLNIISLKVLGKNKNFIKMTLQENNVNFTATLFEDGNSFLNKLAKYYGKNAVLELLNGRPSNILIDIVFNLEINEYLGNSSIQLKIKNYRITGEKYAR</sequence>
<evidence type="ECO:0000313" key="8">
    <source>
        <dbReference type="Proteomes" id="UP000783742"/>
    </source>
</evidence>
<evidence type="ECO:0000313" key="7">
    <source>
        <dbReference type="EMBL" id="MBU5669022.1"/>
    </source>
</evidence>
<dbReference type="GO" id="GO:0004527">
    <property type="term" value="F:exonuclease activity"/>
    <property type="evidence" value="ECO:0007669"/>
    <property type="project" value="UniProtKB-KW"/>
</dbReference>
<protein>
    <recommendedName>
        <fullName evidence="1">Single-stranded-DNA-specific exonuclease RecJ</fullName>
    </recommendedName>
</protein>
<evidence type="ECO:0000256" key="3">
    <source>
        <dbReference type="SAM" id="Coils"/>
    </source>
</evidence>
<keyword evidence="3" id="KW-0175">Coiled coil</keyword>
<dbReference type="InterPro" id="IPR051673">
    <property type="entry name" value="SSDNA_exonuclease_RecJ"/>
</dbReference>
<feature type="domain" description="DDH" evidence="4">
    <location>
        <begin position="76"/>
        <end position="215"/>
    </location>
</feature>
<name>A0ABS6FFR9_9FIRM</name>
<gene>
    <name evidence="7" type="primary">recJ</name>
    <name evidence="7" type="ORF">KQI68_04115</name>
</gene>
<organism evidence="7 8">
    <name type="scientific">Peptoniphilus ovalis</name>
    <dbReference type="NCBI Taxonomy" id="2841503"/>
    <lineage>
        <taxon>Bacteria</taxon>
        <taxon>Bacillati</taxon>
        <taxon>Bacillota</taxon>
        <taxon>Tissierellia</taxon>
        <taxon>Tissierellales</taxon>
        <taxon>Peptoniphilaceae</taxon>
        <taxon>Peptoniphilus</taxon>
    </lineage>
</organism>
<dbReference type="InterPro" id="IPR041122">
    <property type="entry name" value="RecJ_OB"/>
</dbReference>
<evidence type="ECO:0000259" key="6">
    <source>
        <dbReference type="Pfam" id="PF17768"/>
    </source>
</evidence>
<keyword evidence="7" id="KW-0269">Exonuclease</keyword>
<dbReference type="Proteomes" id="UP000783742">
    <property type="component" value="Unassembled WGS sequence"/>
</dbReference>
<dbReference type="Pfam" id="PF01368">
    <property type="entry name" value="DHH"/>
    <property type="match status" value="1"/>
</dbReference>
<dbReference type="InterPro" id="IPR004610">
    <property type="entry name" value="RecJ"/>
</dbReference>
<dbReference type="InterPro" id="IPR003156">
    <property type="entry name" value="DHHA1_dom"/>
</dbReference>
<dbReference type="EMBL" id="JAHLQO010000003">
    <property type="protein sequence ID" value="MBU5669022.1"/>
    <property type="molecule type" value="Genomic_DNA"/>
</dbReference>
<keyword evidence="8" id="KW-1185">Reference proteome</keyword>
<evidence type="ECO:0000256" key="1">
    <source>
        <dbReference type="ARBA" id="ARBA00019841"/>
    </source>
</evidence>
<dbReference type="RefSeq" id="WP_216548871.1">
    <property type="nucleotide sequence ID" value="NZ_JAHLQO010000003.1"/>
</dbReference>
<feature type="coiled-coil region" evidence="3">
    <location>
        <begin position="317"/>
        <end position="344"/>
    </location>
</feature>
<accession>A0ABS6FFR9</accession>
<dbReference type="NCBIfam" id="TIGR00644">
    <property type="entry name" value="recJ"/>
    <property type="match status" value="1"/>
</dbReference>
<dbReference type="InterPro" id="IPR001667">
    <property type="entry name" value="DDH_dom"/>
</dbReference>
<keyword evidence="7" id="KW-0540">Nuclease</keyword>
<dbReference type="PANTHER" id="PTHR30255:SF2">
    <property type="entry name" value="SINGLE-STRANDED-DNA-SPECIFIC EXONUCLEASE RECJ"/>
    <property type="match status" value="1"/>
</dbReference>
<evidence type="ECO:0000259" key="5">
    <source>
        <dbReference type="Pfam" id="PF02272"/>
    </source>
</evidence>
<dbReference type="PANTHER" id="PTHR30255">
    <property type="entry name" value="SINGLE-STRANDED-DNA-SPECIFIC EXONUCLEASE RECJ"/>
    <property type="match status" value="1"/>
</dbReference>
<keyword evidence="2" id="KW-0378">Hydrolase</keyword>
<evidence type="ECO:0000259" key="4">
    <source>
        <dbReference type="Pfam" id="PF01368"/>
    </source>
</evidence>
<feature type="domain" description="RecJ OB" evidence="6">
    <location>
        <begin position="461"/>
        <end position="583"/>
    </location>
</feature>
<dbReference type="Pfam" id="PF02272">
    <property type="entry name" value="DHHA1"/>
    <property type="match status" value="1"/>
</dbReference>
<evidence type="ECO:0000256" key="2">
    <source>
        <dbReference type="ARBA" id="ARBA00022801"/>
    </source>
</evidence>